<dbReference type="AlphaFoldDB" id="C7P550"/>
<dbReference type="HOGENOM" id="CLU_3163010_0_0_2"/>
<sequence length="47" mass="5552">MTNWYAKKIRHLTSVSDQSLMKKGYRSKLIEISLNQIYILPIKEALQ</sequence>
<gene>
    <name evidence="1" type="ordered locus">Hmuk_3359</name>
</gene>
<name>C7P550_HALMD</name>
<dbReference type="KEGG" id="hmu:Hmuk_3359"/>
<dbReference type="Proteomes" id="UP000001746">
    <property type="component" value="Plasmid pHmuk01"/>
</dbReference>
<dbReference type="EMBL" id="CP001689">
    <property type="protein sequence ID" value="ACV49445.1"/>
    <property type="molecule type" value="Genomic_DNA"/>
</dbReference>
<protein>
    <submittedName>
        <fullName evidence="1">Uncharacterized protein</fullName>
    </submittedName>
</protein>
<evidence type="ECO:0000313" key="2">
    <source>
        <dbReference type="Proteomes" id="UP000001746"/>
    </source>
</evidence>
<reference evidence="2" key="1">
    <citation type="journal article" date="2009" name="Stand. Genomic Sci.">
        <title>Complete genome sequence of Halomicrobium mukohataei type strain (arg-2).</title>
        <authorList>
            <person name="Tindall B.J."/>
            <person name="Schneider S."/>
            <person name="Lapidus A."/>
            <person name="Copeland A."/>
            <person name="Glavina Del Rio T."/>
            <person name="Nolan M."/>
            <person name="Lucas S."/>
            <person name="Chen F."/>
            <person name="Tice H."/>
            <person name="Cheng J.F."/>
            <person name="Saunders E."/>
            <person name="Bruce D."/>
            <person name="Goodwin L."/>
            <person name="Pitluck S."/>
            <person name="Mikhailova N."/>
            <person name="Pati A."/>
            <person name="Ivanova N."/>
            <person name="Mavrommatis K."/>
            <person name="Chen A."/>
            <person name="Palaniappan K."/>
            <person name="Chain P."/>
            <person name="Land M."/>
            <person name="Hauser L."/>
            <person name="Chang Y.J."/>
            <person name="Jeffries C.D."/>
            <person name="Brettin T."/>
            <person name="Han C."/>
            <person name="Rohde M."/>
            <person name="Goker M."/>
            <person name="Bristow J."/>
            <person name="Eisen J.A."/>
            <person name="Markowitz V."/>
            <person name="Hugenholtz P."/>
            <person name="Klenk H.P."/>
            <person name="Kyrpides N.C."/>
            <person name="Detter J.C."/>
        </authorList>
    </citation>
    <scope>NUCLEOTIDE SEQUENCE [LARGE SCALE GENOMIC DNA]</scope>
    <source>
        <strain evidence="2">ATCC 700874 / DSM 12286 / JCM 9738 / NCIMB 13541</strain>
        <plasmid evidence="2">Plasmid pHmuk01</plasmid>
    </source>
</reference>
<organism evidence="1 2">
    <name type="scientific">Halomicrobium mukohataei (strain ATCC 700874 / DSM 12286 / JCM 9738 / NCIMB 13541)</name>
    <name type="common">Haloarcula mukohataei</name>
    <dbReference type="NCBI Taxonomy" id="485914"/>
    <lineage>
        <taxon>Archaea</taxon>
        <taxon>Methanobacteriati</taxon>
        <taxon>Methanobacteriota</taxon>
        <taxon>Stenosarchaea group</taxon>
        <taxon>Halobacteria</taxon>
        <taxon>Halobacteriales</taxon>
        <taxon>Haloarculaceae</taxon>
        <taxon>Halomicrobium</taxon>
    </lineage>
</organism>
<proteinExistence type="predicted"/>
<geneLocation type="plasmid" evidence="1 2">
    <name>pHmuk01</name>
</geneLocation>
<evidence type="ECO:0000313" key="1">
    <source>
        <dbReference type="EMBL" id="ACV49445.1"/>
    </source>
</evidence>
<keyword evidence="2" id="KW-1185">Reference proteome</keyword>
<keyword evidence="1" id="KW-0614">Plasmid</keyword>
<accession>C7P550</accession>